<dbReference type="PANTHER" id="PTHR12917">
    <property type="entry name" value="ASPARTYL PROTEASE DDI-RELATED"/>
    <property type="match status" value="1"/>
</dbReference>
<evidence type="ECO:0000313" key="14">
    <source>
        <dbReference type="EMBL" id="WBW71717.1"/>
    </source>
</evidence>
<name>A0AAF0AUL7_9SCHI</name>
<dbReference type="InterPro" id="IPR021109">
    <property type="entry name" value="Peptidase_aspartic_dom_sf"/>
</dbReference>
<dbReference type="CDD" id="cd05479">
    <property type="entry name" value="RP_DDI"/>
    <property type="match status" value="1"/>
</dbReference>
<organism evidence="14 15">
    <name type="scientific">Schizosaccharomyces osmophilus</name>
    <dbReference type="NCBI Taxonomy" id="2545709"/>
    <lineage>
        <taxon>Eukaryota</taxon>
        <taxon>Fungi</taxon>
        <taxon>Dikarya</taxon>
        <taxon>Ascomycota</taxon>
        <taxon>Taphrinomycotina</taxon>
        <taxon>Schizosaccharomycetes</taxon>
        <taxon>Schizosaccharomycetales</taxon>
        <taxon>Schizosaccharomycetaceae</taxon>
        <taxon>Schizosaccharomyces</taxon>
    </lineage>
</organism>
<evidence type="ECO:0000256" key="8">
    <source>
        <dbReference type="ARBA" id="ARBA00023136"/>
    </source>
</evidence>
<dbReference type="Pfam" id="PF05241">
    <property type="entry name" value="EBP"/>
    <property type="match status" value="1"/>
</dbReference>
<dbReference type="GO" id="GO:0006508">
    <property type="term" value="P:proteolysis"/>
    <property type="evidence" value="ECO:0007669"/>
    <property type="project" value="UniProtKB-KW"/>
</dbReference>
<dbReference type="RefSeq" id="XP_056035960.1">
    <property type="nucleotide sequence ID" value="XM_056180603.1"/>
</dbReference>
<keyword evidence="8 9" id="KW-0472">Membrane</keyword>
<dbReference type="PANTHER" id="PTHR12917:SF1">
    <property type="entry name" value="AT13091P"/>
    <property type="match status" value="1"/>
</dbReference>
<keyword evidence="5" id="KW-0064">Aspartyl protease</keyword>
<evidence type="ECO:0000256" key="1">
    <source>
        <dbReference type="ARBA" id="ARBA00004141"/>
    </source>
</evidence>
<dbReference type="SUPFAM" id="SSF46934">
    <property type="entry name" value="UBA-like"/>
    <property type="match status" value="1"/>
</dbReference>
<keyword evidence="3" id="KW-0645">Protease</keyword>
<dbReference type="InterPro" id="IPR033118">
    <property type="entry name" value="EXPERA"/>
</dbReference>
<keyword evidence="6" id="KW-0378">Hydrolase</keyword>
<dbReference type="SUPFAM" id="SSF50630">
    <property type="entry name" value="Acid proteases"/>
    <property type="match status" value="1"/>
</dbReference>
<dbReference type="GeneID" id="80875292"/>
<proteinExistence type="inferred from homology"/>
<evidence type="ECO:0000256" key="9">
    <source>
        <dbReference type="PROSITE-ProRule" id="PRU01087"/>
    </source>
</evidence>
<dbReference type="GO" id="GO:0016020">
    <property type="term" value="C:membrane"/>
    <property type="evidence" value="ECO:0007669"/>
    <property type="project" value="UniProtKB-SubCell"/>
</dbReference>
<dbReference type="SMART" id="SM00165">
    <property type="entry name" value="UBA"/>
    <property type="match status" value="1"/>
</dbReference>
<dbReference type="PROSITE" id="PS50030">
    <property type="entry name" value="UBA"/>
    <property type="match status" value="1"/>
</dbReference>
<feature type="transmembrane region" description="Helical" evidence="11">
    <location>
        <begin position="5"/>
        <end position="23"/>
    </location>
</feature>
<dbReference type="Proteomes" id="UP001212411">
    <property type="component" value="Chromosome 1"/>
</dbReference>
<evidence type="ECO:0000256" key="5">
    <source>
        <dbReference type="ARBA" id="ARBA00022750"/>
    </source>
</evidence>
<protein>
    <submittedName>
        <fullName evidence="14">UBA domain protein Mud1</fullName>
    </submittedName>
</protein>
<evidence type="ECO:0000259" key="12">
    <source>
        <dbReference type="PROSITE" id="PS50030"/>
    </source>
</evidence>
<feature type="domain" description="UBA" evidence="12">
    <location>
        <begin position="427"/>
        <end position="465"/>
    </location>
</feature>
<feature type="transmembrane region" description="Helical" evidence="11">
    <location>
        <begin position="87"/>
        <end position="110"/>
    </location>
</feature>
<evidence type="ECO:0000256" key="7">
    <source>
        <dbReference type="ARBA" id="ARBA00022989"/>
    </source>
</evidence>
<dbReference type="Gene3D" id="1.10.8.10">
    <property type="entry name" value="DNA helicase RuvA subunit, C-terminal domain"/>
    <property type="match status" value="1"/>
</dbReference>
<dbReference type="InterPro" id="IPR009060">
    <property type="entry name" value="UBA-like_sf"/>
</dbReference>
<keyword evidence="7 9" id="KW-1133">Transmembrane helix</keyword>
<dbReference type="KEGG" id="som:SOMG_01810"/>
<dbReference type="GO" id="GO:0004190">
    <property type="term" value="F:aspartic-type endopeptidase activity"/>
    <property type="evidence" value="ECO:0007669"/>
    <property type="project" value="UniProtKB-KW"/>
</dbReference>
<evidence type="ECO:0000313" key="15">
    <source>
        <dbReference type="Proteomes" id="UP001212411"/>
    </source>
</evidence>
<evidence type="ECO:0000256" key="2">
    <source>
        <dbReference type="ARBA" id="ARBA00009136"/>
    </source>
</evidence>
<evidence type="ECO:0000256" key="3">
    <source>
        <dbReference type="ARBA" id="ARBA00022670"/>
    </source>
</evidence>
<dbReference type="EMBL" id="CP115611">
    <property type="protein sequence ID" value="WBW71717.1"/>
    <property type="molecule type" value="Genomic_DNA"/>
</dbReference>
<sequence length="465" mass="51543">MDIFYLVYFLTHFVAAIFVDLPISEWVQDKYPSLSAVRRFYLNNYDDPILKSHAPWQYGLFVSEALIQLPYFLWASYSIWKDTQSPVLWLSMLMYGIHAATTTWICIFELYAQQKWILISFYLPYLVIPLLMAKMNQLSVEEIRRTILSTPILLNRVQSEFPQLAEVLEDPERFASIWQTLNFSQLLSTPQSSGPAPLSMPTIPDDQLFDVEVQRKIEEQIHQSNIAENMQNAIENHPEVFGQVYMLFVDVEINGHKVKAFVDSGAQATILSADCASRCGLTRLLDTRFSGVAKGVGMAKILGSVHSAPLKIGSLFLPCRFTVIEGRDVDMLLGLDMLRRYQACIDLENNVLRIHGQEVSFLGESEIPKMHVASQAPGVEASPSDAPASNTSSGMRLGTKNDTKPSPSASVASSTPNNPIVNVSGDPAVESKIAQLTGMGFDPLEAAQALDAANGDVDVAASFLL</sequence>
<dbReference type="Gene3D" id="2.40.70.10">
    <property type="entry name" value="Acid Proteases"/>
    <property type="match status" value="1"/>
</dbReference>
<dbReference type="PROSITE" id="PS51751">
    <property type="entry name" value="EXPERA"/>
    <property type="match status" value="1"/>
</dbReference>
<dbReference type="Pfam" id="PF00627">
    <property type="entry name" value="UBA"/>
    <property type="match status" value="1"/>
</dbReference>
<comment type="subcellular location">
    <subcellularLocation>
        <location evidence="1">Membrane</location>
        <topology evidence="1">Multi-pass membrane protein</topology>
    </subcellularLocation>
</comment>
<evidence type="ECO:0000259" key="13">
    <source>
        <dbReference type="PROSITE" id="PS51751"/>
    </source>
</evidence>
<evidence type="ECO:0000256" key="4">
    <source>
        <dbReference type="ARBA" id="ARBA00022692"/>
    </source>
</evidence>
<feature type="compositionally biased region" description="Low complexity" evidence="10">
    <location>
        <begin position="405"/>
        <end position="419"/>
    </location>
</feature>
<accession>A0AAF0AUL7</accession>
<feature type="region of interest" description="Disordered" evidence="10">
    <location>
        <begin position="374"/>
        <end position="424"/>
    </location>
</feature>
<dbReference type="CDD" id="cd14308">
    <property type="entry name" value="UBA_Mud1_like"/>
    <property type="match status" value="1"/>
</dbReference>
<evidence type="ECO:0000256" key="6">
    <source>
        <dbReference type="ARBA" id="ARBA00022801"/>
    </source>
</evidence>
<feature type="domain" description="EXPERA" evidence="13">
    <location>
        <begin position="1"/>
        <end position="133"/>
    </location>
</feature>
<keyword evidence="15" id="KW-1185">Reference proteome</keyword>
<feature type="transmembrane region" description="Helical" evidence="11">
    <location>
        <begin position="116"/>
        <end position="135"/>
    </location>
</feature>
<evidence type="ECO:0000256" key="10">
    <source>
        <dbReference type="SAM" id="MobiDB-lite"/>
    </source>
</evidence>
<dbReference type="InterPro" id="IPR019103">
    <property type="entry name" value="Peptidase_aspartic_DDI1-type"/>
</dbReference>
<gene>
    <name evidence="14" type="primary">mud1</name>
    <name evidence="14" type="ORF">SOMG_01810</name>
</gene>
<keyword evidence="4 9" id="KW-0812">Transmembrane</keyword>
<dbReference type="AlphaFoldDB" id="A0AAF0AUL7"/>
<dbReference type="Pfam" id="PF09668">
    <property type="entry name" value="Asp_protease"/>
    <property type="match status" value="1"/>
</dbReference>
<reference evidence="14 15" key="1">
    <citation type="journal article" date="2023" name="G3 (Bethesda)">
        <title>A high-quality reference genome for the fission yeast Schizosaccharomyces osmophilus.</title>
        <authorList>
            <person name="Jia G.S."/>
            <person name="Zhang W.C."/>
            <person name="Liang Y."/>
            <person name="Liu X.H."/>
            <person name="Rhind N."/>
            <person name="Pidoux A."/>
            <person name="Brysch-Herzberg M."/>
            <person name="Du L.L."/>
        </authorList>
    </citation>
    <scope>NUCLEOTIDE SEQUENCE [LARGE SCALE GENOMIC DNA]</scope>
    <source>
        <strain evidence="14 15">CBS 15793</strain>
    </source>
</reference>
<comment type="similarity">
    <text evidence="2">Belongs to the DDI1 family.</text>
</comment>
<evidence type="ECO:0000256" key="11">
    <source>
        <dbReference type="SAM" id="Phobius"/>
    </source>
</evidence>
<dbReference type="InterPro" id="IPR015940">
    <property type="entry name" value="UBA"/>
</dbReference>